<feature type="domain" description="DUF5641" evidence="1">
    <location>
        <begin position="46"/>
        <end position="89"/>
    </location>
</feature>
<proteinExistence type="predicted"/>
<evidence type="ECO:0000313" key="2">
    <source>
        <dbReference type="EMBL" id="KAJ8895561.1"/>
    </source>
</evidence>
<dbReference type="Proteomes" id="UP001159363">
    <property type="component" value="Chromosome 1"/>
</dbReference>
<protein>
    <recommendedName>
        <fullName evidence="1">DUF5641 domain-containing protein</fullName>
    </recommendedName>
</protein>
<dbReference type="InterPro" id="IPR040676">
    <property type="entry name" value="DUF5641"/>
</dbReference>
<dbReference type="EMBL" id="JARBHB010000001">
    <property type="protein sequence ID" value="KAJ8895561.1"/>
    <property type="molecule type" value="Genomic_DNA"/>
</dbReference>
<accession>A0ABQ9IG00</accession>
<dbReference type="Pfam" id="PF18701">
    <property type="entry name" value="DUF5641"/>
    <property type="match status" value="1"/>
</dbReference>
<evidence type="ECO:0000259" key="1">
    <source>
        <dbReference type="Pfam" id="PF18701"/>
    </source>
</evidence>
<evidence type="ECO:0000313" key="3">
    <source>
        <dbReference type="Proteomes" id="UP001159363"/>
    </source>
</evidence>
<organism evidence="2 3">
    <name type="scientific">Dryococelus australis</name>
    <dbReference type="NCBI Taxonomy" id="614101"/>
    <lineage>
        <taxon>Eukaryota</taxon>
        <taxon>Metazoa</taxon>
        <taxon>Ecdysozoa</taxon>
        <taxon>Arthropoda</taxon>
        <taxon>Hexapoda</taxon>
        <taxon>Insecta</taxon>
        <taxon>Pterygota</taxon>
        <taxon>Neoptera</taxon>
        <taxon>Polyneoptera</taxon>
        <taxon>Phasmatodea</taxon>
        <taxon>Verophasmatodea</taxon>
        <taxon>Anareolatae</taxon>
        <taxon>Phasmatidae</taxon>
        <taxon>Eurycanthinae</taxon>
        <taxon>Dryococelus</taxon>
    </lineage>
</organism>
<gene>
    <name evidence="2" type="ORF">PR048_000897</name>
</gene>
<keyword evidence="3" id="KW-1185">Reference proteome</keyword>
<reference evidence="2 3" key="1">
    <citation type="submission" date="2023-02" db="EMBL/GenBank/DDBJ databases">
        <title>LHISI_Scaffold_Assembly.</title>
        <authorList>
            <person name="Stuart O.P."/>
            <person name="Cleave R."/>
            <person name="Magrath M.J.L."/>
            <person name="Mikheyev A.S."/>
        </authorList>
    </citation>
    <scope>NUCLEOTIDE SEQUENCE [LARGE SCALE GENOMIC DNA]</scope>
    <source>
        <strain evidence="2">Daus_M_001</strain>
        <tissue evidence="2">Leg muscle</tissue>
    </source>
</reference>
<name>A0ABQ9IG00_9NEOP</name>
<comment type="caution">
    <text evidence="2">The sequence shown here is derived from an EMBL/GenBank/DDBJ whole genome shotgun (WGS) entry which is preliminary data.</text>
</comment>
<sequence length="93" mass="10725">MLKVGNRLQHFDLSFDHKHPVLLTKIHLLIDHIIEQYHGRNQHPGIRNLQWYFTCVEALHLGRDGIARVATVLTANGVFKRPIVKLSPLPEQC</sequence>